<proteinExistence type="predicted"/>
<sequence length="36" mass="4391">MFAILKFSFLSQMIRRKIKLSQMKIPFWSFIDNLLV</sequence>
<dbReference type="EMBL" id="GGEC01056541">
    <property type="protein sequence ID" value="MBX37025.1"/>
    <property type="molecule type" value="Transcribed_RNA"/>
</dbReference>
<name>A0A2P2N3I9_RHIMU</name>
<reference evidence="1" key="1">
    <citation type="submission" date="2018-02" db="EMBL/GenBank/DDBJ databases">
        <title>Rhizophora mucronata_Transcriptome.</title>
        <authorList>
            <person name="Meera S.P."/>
            <person name="Sreeshan A."/>
            <person name="Augustine A."/>
        </authorList>
    </citation>
    <scope>NUCLEOTIDE SEQUENCE</scope>
    <source>
        <tissue evidence="1">Leaf</tissue>
    </source>
</reference>
<protein>
    <submittedName>
        <fullName evidence="1">Uncharacterized protein</fullName>
    </submittedName>
</protein>
<organism evidence="1">
    <name type="scientific">Rhizophora mucronata</name>
    <name type="common">Asiatic mangrove</name>
    <dbReference type="NCBI Taxonomy" id="61149"/>
    <lineage>
        <taxon>Eukaryota</taxon>
        <taxon>Viridiplantae</taxon>
        <taxon>Streptophyta</taxon>
        <taxon>Embryophyta</taxon>
        <taxon>Tracheophyta</taxon>
        <taxon>Spermatophyta</taxon>
        <taxon>Magnoliopsida</taxon>
        <taxon>eudicotyledons</taxon>
        <taxon>Gunneridae</taxon>
        <taxon>Pentapetalae</taxon>
        <taxon>rosids</taxon>
        <taxon>fabids</taxon>
        <taxon>Malpighiales</taxon>
        <taxon>Rhizophoraceae</taxon>
        <taxon>Rhizophora</taxon>
    </lineage>
</organism>
<accession>A0A2P2N3I9</accession>
<evidence type="ECO:0000313" key="1">
    <source>
        <dbReference type="EMBL" id="MBX37025.1"/>
    </source>
</evidence>
<dbReference type="AlphaFoldDB" id="A0A2P2N3I9"/>